<dbReference type="InterPro" id="IPR001487">
    <property type="entry name" value="Bromodomain"/>
</dbReference>
<feature type="region of interest" description="Disordered" evidence="3">
    <location>
        <begin position="257"/>
        <end position="289"/>
    </location>
</feature>
<feature type="region of interest" description="Disordered" evidence="3">
    <location>
        <begin position="175"/>
        <end position="198"/>
    </location>
</feature>
<evidence type="ECO:0000256" key="3">
    <source>
        <dbReference type="SAM" id="MobiDB-lite"/>
    </source>
</evidence>
<dbReference type="AlphaFoldDB" id="A0AAD9I549"/>
<evidence type="ECO:0000313" key="5">
    <source>
        <dbReference type="EMBL" id="KAK2071333.1"/>
    </source>
</evidence>
<feature type="compositionally biased region" description="Basic residues" evidence="3">
    <location>
        <begin position="720"/>
        <end position="732"/>
    </location>
</feature>
<gene>
    <name evidence="5" type="ORF">P8C59_005765</name>
</gene>
<feature type="compositionally biased region" description="Low complexity" evidence="3">
    <location>
        <begin position="357"/>
        <end position="366"/>
    </location>
</feature>
<evidence type="ECO:0000313" key="6">
    <source>
        <dbReference type="Proteomes" id="UP001217918"/>
    </source>
</evidence>
<keyword evidence="6" id="KW-1185">Reference proteome</keyword>
<dbReference type="GO" id="GO:0006325">
    <property type="term" value="P:chromatin organization"/>
    <property type="evidence" value="ECO:0007669"/>
    <property type="project" value="UniProtKB-ARBA"/>
</dbReference>
<proteinExistence type="predicted"/>
<dbReference type="PROSITE" id="PS50014">
    <property type="entry name" value="BROMODOMAIN_2"/>
    <property type="match status" value="1"/>
</dbReference>
<dbReference type="GO" id="GO:0035267">
    <property type="term" value="C:NuA4 histone acetyltransferase complex"/>
    <property type="evidence" value="ECO:0007669"/>
    <property type="project" value="TreeGrafter"/>
</dbReference>
<keyword evidence="1 2" id="KW-0103">Bromodomain</keyword>
<dbReference type="PANTHER" id="PTHR15398:SF4">
    <property type="entry name" value="BROMODOMAIN-CONTAINING PROTEIN 8 ISOFORM X1"/>
    <property type="match status" value="1"/>
</dbReference>
<comment type="caution">
    <text evidence="5">The sequence shown here is derived from an EMBL/GenBank/DDBJ whole genome shotgun (WGS) entry which is preliminary data.</text>
</comment>
<reference evidence="5" key="1">
    <citation type="journal article" date="2023" name="Mol. Plant Microbe Interact.">
        <title>Elucidating the Obligate Nature and Biological Capacity of an Invasive Fungal Corn Pathogen.</title>
        <authorList>
            <person name="MacCready J.S."/>
            <person name="Roggenkamp E.M."/>
            <person name="Gdanetz K."/>
            <person name="Chilvers M.I."/>
        </authorList>
    </citation>
    <scope>NUCLEOTIDE SEQUENCE</scope>
    <source>
        <strain evidence="5">PM02</strain>
    </source>
</reference>
<dbReference type="Gene3D" id="1.20.920.10">
    <property type="entry name" value="Bromodomain-like"/>
    <property type="match status" value="1"/>
</dbReference>
<feature type="region of interest" description="Disordered" evidence="3">
    <location>
        <begin position="655"/>
        <end position="732"/>
    </location>
</feature>
<feature type="region of interest" description="Disordered" evidence="3">
    <location>
        <begin position="381"/>
        <end position="452"/>
    </location>
</feature>
<dbReference type="PANTHER" id="PTHR15398">
    <property type="entry name" value="BROMODOMAIN-CONTAINING PROTEIN 8"/>
    <property type="match status" value="1"/>
</dbReference>
<dbReference type="EMBL" id="JAQQPM010000005">
    <property type="protein sequence ID" value="KAK2071333.1"/>
    <property type="molecule type" value="Genomic_DNA"/>
</dbReference>
<protein>
    <recommendedName>
        <fullName evidence="4">Bromo domain-containing protein</fullName>
    </recommendedName>
</protein>
<evidence type="ECO:0000256" key="2">
    <source>
        <dbReference type="PROSITE-ProRule" id="PRU00035"/>
    </source>
</evidence>
<dbReference type="Pfam" id="PF00439">
    <property type="entry name" value="Bromodomain"/>
    <property type="match status" value="1"/>
</dbReference>
<feature type="compositionally biased region" description="Basic and acidic residues" evidence="3">
    <location>
        <begin position="381"/>
        <end position="390"/>
    </location>
</feature>
<feature type="compositionally biased region" description="Low complexity" evidence="3">
    <location>
        <begin position="668"/>
        <end position="690"/>
    </location>
</feature>
<sequence>MNVVSQHTMEQKGLFDSTNSSQEVVAFMTGILYSNRNLTALLLKKLMPMPTSLIPGLSNAVDIGLDLLLFWCRAPILAPLHLLPRRGSPLVSFRGGDRGMPQATAYFYTALESLFLYRGIFKRGCKPDAFEEVSGILINNPSVKSDGSYDAARLRPELLQQLFLQILRDEAREEHDVASRADGGLSPTTKKRKLAPATRPVDLKDARQYLERVPAILQKLNKIYADSALAEIRKLDEEVEAATRDIERLEAAKDRAEKERAALEAERSSERKNQAPNQVSEVPEVSRSEAQQPVLLPRVNLTNGFVTAPSVPQPFLPQPVPVQASETLASAEQSTVSTPVPPVPEAPLPHPLPPAPSSHVQAKAADAAAGLLESGVARIKNEEATPRAPDEAGYTAADDKVAGNRSSNHAKRKREDSSPPSAQEAEDGPPEASTEAPTGGATDHQPPHTTSTDVFWTRNFNKICATAMEQIVHHRYANMFANPIREKDAPGYDKIILQPQDLKSIRAALSFGNRAAAAAATALPGGDPGTSVVRLPASADLVPPRSIINAKQLERELSHIFANAIMYNPDAGHGPGARFLRDAHRDEADVFGIDHLPPETVAQVLHQQSAAAAAAAAAASGTGSPGYKVDEFAVVNHARSMFSVVQKLLNRLASSPKANKSTTRPRHASTPAGAAGADDAVAGPPATTGEGAEGADGGVEDDDGEEGGATETENAGQPAPKRRRTMRKSGPE</sequence>
<evidence type="ECO:0000259" key="4">
    <source>
        <dbReference type="PROSITE" id="PS50014"/>
    </source>
</evidence>
<feature type="region of interest" description="Disordered" evidence="3">
    <location>
        <begin position="326"/>
        <end position="366"/>
    </location>
</feature>
<feature type="compositionally biased region" description="Pro residues" evidence="3">
    <location>
        <begin position="339"/>
        <end position="356"/>
    </location>
</feature>
<dbReference type="InterPro" id="IPR036427">
    <property type="entry name" value="Bromodomain-like_sf"/>
</dbReference>
<evidence type="ECO:0000256" key="1">
    <source>
        <dbReference type="ARBA" id="ARBA00023117"/>
    </source>
</evidence>
<dbReference type="Proteomes" id="UP001217918">
    <property type="component" value="Unassembled WGS sequence"/>
</dbReference>
<feature type="compositionally biased region" description="Basic and acidic residues" evidence="3">
    <location>
        <begin position="257"/>
        <end position="273"/>
    </location>
</feature>
<feature type="compositionally biased region" description="Acidic residues" evidence="3">
    <location>
        <begin position="698"/>
        <end position="708"/>
    </location>
</feature>
<name>A0AAD9I549_9PEZI</name>
<organism evidence="5 6">
    <name type="scientific">Phyllachora maydis</name>
    <dbReference type="NCBI Taxonomy" id="1825666"/>
    <lineage>
        <taxon>Eukaryota</taxon>
        <taxon>Fungi</taxon>
        <taxon>Dikarya</taxon>
        <taxon>Ascomycota</taxon>
        <taxon>Pezizomycotina</taxon>
        <taxon>Sordariomycetes</taxon>
        <taxon>Sordariomycetidae</taxon>
        <taxon>Phyllachorales</taxon>
        <taxon>Phyllachoraceae</taxon>
        <taxon>Phyllachora</taxon>
    </lineage>
</organism>
<feature type="domain" description="Bromo" evidence="4">
    <location>
        <begin position="472"/>
        <end position="568"/>
    </location>
</feature>
<dbReference type="SUPFAM" id="SSF47370">
    <property type="entry name" value="Bromodomain"/>
    <property type="match status" value="1"/>
</dbReference>
<accession>A0AAD9I549</accession>